<sequence>MSTLALPVSRRSAISWVMRSGIRYCLAIWLLQRIGIQLVGLVVVLVAGAPVGAPDGFFGIFYRWDSGYFACIASYGYVGQLCDGGAGSERIAFFPLYPMLSWAVAWVVSLGAVGLDGIVFGMWLVAAIASILATVGVYRIAQHQFDAGTARRAAALFAFSPYAVFLVASYSEALYLAGAVWAWHACLRGRYWIAGALGIVATASRASGMFLVIALLVLYVVGLRRRGERFRIVDLIAVGSSGLGVLAYWVWLYVATGDLLAWFHAQSEGWNRRTRWPWETLFNQGIHVLREPKLDWQIQAVLEAVAAVGIAICVVVLARRKDWGSATLVGTTAASLMTSNSYLSLARNTLTMFPIFVLLADLTRGRRRRWFWVALWIGCALLLFNTVQLALGNWAD</sequence>
<keyword evidence="6 10" id="KW-0812">Transmembrane</keyword>
<feature type="transmembrane region" description="Helical" evidence="10">
    <location>
        <begin position="60"/>
        <end position="79"/>
    </location>
</feature>
<keyword evidence="12" id="KW-1185">Reference proteome</keyword>
<keyword evidence="4 11" id="KW-0328">Glycosyltransferase</keyword>
<comment type="caution">
    <text evidence="11">The sequence shown here is derived from an EMBL/GenBank/DDBJ whole genome shotgun (WGS) entry which is preliminary data.</text>
</comment>
<evidence type="ECO:0000256" key="6">
    <source>
        <dbReference type="ARBA" id="ARBA00022692"/>
    </source>
</evidence>
<evidence type="ECO:0000256" key="8">
    <source>
        <dbReference type="ARBA" id="ARBA00022989"/>
    </source>
</evidence>
<feature type="transmembrane region" description="Helical" evidence="10">
    <location>
        <begin position="118"/>
        <end position="141"/>
    </location>
</feature>
<comment type="pathway">
    <text evidence="2">Glycolipid biosynthesis; glycosylphosphatidylinositol-anchor biosynthesis.</text>
</comment>
<dbReference type="GO" id="GO:0016020">
    <property type="term" value="C:membrane"/>
    <property type="evidence" value="ECO:0007669"/>
    <property type="project" value="GOC"/>
</dbReference>
<dbReference type="GO" id="GO:0004376">
    <property type="term" value="F:GPI mannosyltransferase activity"/>
    <property type="evidence" value="ECO:0007669"/>
    <property type="project" value="InterPro"/>
</dbReference>
<organism evidence="11 12">
    <name type="scientific">Agrococcus jenensis</name>
    <dbReference type="NCBI Taxonomy" id="46353"/>
    <lineage>
        <taxon>Bacteria</taxon>
        <taxon>Bacillati</taxon>
        <taxon>Actinomycetota</taxon>
        <taxon>Actinomycetes</taxon>
        <taxon>Micrococcales</taxon>
        <taxon>Microbacteriaceae</taxon>
        <taxon>Agrococcus</taxon>
    </lineage>
</organism>
<keyword evidence="3" id="KW-0337">GPI-anchor biosynthesis</keyword>
<feature type="transmembrane region" description="Helical" evidence="10">
    <location>
        <begin position="21"/>
        <end position="48"/>
    </location>
</feature>
<evidence type="ECO:0000256" key="4">
    <source>
        <dbReference type="ARBA" id="ARBA00022676"/>
    </source>
</evidence>
<name>A0A3N2AUQ3_9MICO</name>
<feature type="transmembrane region" description="Helical" evidence="10">
    <location>
        <begin position="232"/>
        <end position="254"/>
    </location>
</feature>
<dbReference type="GO" id="GO:0006506">
    <property type="term" value="P:GPI anchor biosynthetic process"/>
    <property type="evidence" value="ECO:0007669"/>
    <property type="project" value="UniProtKB-UniPathway"/>
</dbReference>
<feature type="transmembrane region" description="Helical" evidence="10">
    <location>
        <begin position="153"/>
        <end position="171"/>
    </location>
</feature>
<dbReference type="Proteomes" id="UP000275456">
    <property type="component" value="Unassembled WGS sequence"/>
</dbReference>
<evidence type="ECO:0000256" key="9">
    <source>
        <dbReference type="ARBA" id="ARBA00023136"/>
    </source>
</evidence>
<feature type="transmembrane region" description="Helical" evidence="10">
    <location>
        <begin position="91"/>
        <end position="112"/>
    </location>
</feature>
<keyword evidence="7" id="KW-0256">Endoplasmic reticulum</keyword>
<evidence type="ECO:0000256" key="1">
    <source>
        <dbReference type="ARBA" id="ARBA00004477"/>
    </source>
</evidence>
<evidence type="ECO:0000313" key="12">
    <source>
        <dbReference type="Proteomes" id="UP000275456"/>
    </source>
</evidence>
<dbReference type="InterPro" id="IPR007315">
    <property type="entry name" value="PIG-V/Gpi18"/>
</dbReference>
<feature type="transmembrane region" description="Helical" evidence="10">
    <location>
        <begin position="296"/>
        <end position="318"/>
    </location>
</feature>
<keyword evidence="5 11" id="KW-0808">Transferase</keyword>
<proteinExistence type="predicted"/>
<comment type="subcellular location">
    <subcellularLocation>
        <location evidence="1">Endoplasmic reticulum membrane</location>
        <topology evidence="1">Multi-pass membrane protein</topology>
    </subcellularLocation>
</comment>
<dbReference type="Pfam" id="PF04188">
    <property type="entry name" value="Mannosyl_trans2"/>
    <property type="match status" value="1"/>
</dbReference>
<dbReference type="AlphaFoldDB" id="A0A3N2AUQ3"/>
<feature type="transmembrane region" description="Helical" evidence="10">
    <location>
        <begin position="370"/>
        <end position="391"/>
    </location>
</feature>
<reference evidence="11 12" key="1">
    <citation type="submission" date="2018-11" db="EMBL/GenBank/DDBJ databases">
        <title>Sequencing the genomes of 1000 actinobacteria strains.</title>
        <authorList>
            <person name="Klenk H.-P."/>
        </authorList>
    </citation>
    <scope>NUCLEOTIDE SEQUENCE [LARGE SCALE GENOMIC DNA]</scope>
    <source>
        <strain evidence="11 12">DSM 9580</strain>
    </source>
</reference>
<evidence type="ECO:0000256" key="7">
    <source>
        <dbReference type="ARBA" id="ARBA00022824"/>
    </source>
</evidence>
<gene>
    <name evidence="11" type="ORF">EDD26_2082</name>
</gene>
<evidence type="ECO:0000256" key="10">
    <source>
        <dbReference type="SAM" id="Phobius"/>
    </source>
</evidence>
<accession>A0A3N2AUQ3</accession>
<evidence type="ECO:0000256" key="2">
    <source>
        <dbReference type="ARBA" id="ARBA00004687"/>
    </source>
</evidence>
<feature type="transmembrane region" description="Helical" evidence="10">
    <location>
        <begin position="191"/>
        <end position="220"/>
    </location>
</feature>
<dbReference type="GO" id="GO:0031501">
    <property type="term" value="C:mannosyltransferase complex"/>
    <property type="evidence" value="ECO:0007669"/>
    <property type="project" value="TreeGrafter"/>
</dbReference>
<dbReference type="PANTHER" id="PTHR12468">
    <property type="entry name" value="GPI MANNOSYLTRANSFERASE 2"/>
    <property type="match status" value="1"/>
</dbReference>
<dbReference type="UniPathway" id="UPA00196"/>
<evidence type="ECO:0000256" key="3">
    <source>
        <dbReference type="ARBA" id="ARBA00022502"/>
    </source>
</evidence>
<dbReference type="RefSeq" id="WP_123697648.1">
    <property type="nucleotide sequence ID" value="NZ_RKHJ01000001.1"/>
</dbReference>
<dbReference type="GO" id="GO:0000009">
    <property type="term" value="F:alpha-1,6-mannosyltransferase activity"/>
    <property type="evidence" value="ECO:0007669"/>
    <property type="project" value="InterPro"/>
</dbReference>
<protein>
    <submittedName>
        <fullName evidence="11">Mannosyltransferase PIG-V</fullName>
    </submittedName>
</protein>
<keyword evidence="8 10" id="KW-1133">Transmembrane helix</keyword>
<evidence type="ECO:0000313" key="11">
    <source>
        <dbReference type="EMBL" id="ROR66690.1"/>
    </source>
</evidence>
<keyword evidence="9 10" id="KW-0472">Membrane</keyword>
<dbReference type="EMBL" id="RKHJ01000001">
    <property type="protein sequence ID" value="ROR66690.1"/>
    <property type="molecule type" value="Genomic_DNA"/>
</dbReference>
<evidence type="ECO:0000256" key="5">
    <source>
        <dbReference type="ARBA" id="ARBA00022679"/>
    </source>
</evidence>
<dbReference type="OrthoDB" id="151635at2"/>
<dbReference type="PANTHER" id="PTHR12468:SF2">
    <property type="entry name" value="GPI MANNOSYLTRANSFERASE 2"/>
    <property type="match status" value="1"/>
</dbReference>